<comment type="caution">
    <text evidence="2">The sequence shown here is derived from an EMBL/GenBank/DDBJ whole genome shotgun (WGS) entry which is preliminary data.</text>
</comment>
<keyword evidence="3" id="KW-1185">Reference proteome</keyword>
<dbReference type="PANTHER" id="PTHR24006">
    <property type="entry name" value="UBIQUITIN CARBOXYL-TERMINAL HYDROLASE"/>
    <property type="match status" value="1"/>
</dbReference>
<reference evidence="2" key="1">
    <citation type="submission" date="2021-01" db="EMBL/GenBank/DDBJ databases">
        <authorList>
            <consortium name="Genoscope - CEA"/>
            <person name="William W."/>
        </authorList>
    </citation>
    <scope>NUCLEOTIDE SEQUENCE</scope>
</reference>
<evidence type="ECO:0000259" key="1">
    <source>
        <dbReference type="PROSITE" id="PS50235"/>
    </source>
</evidence>
<accession>A0A8S1V2Y2</accession>
<protein>
    <recommendedName>
        <fullName evidence="1">USP domain-containing protein</fullName>
    </recommendedName>
</protein>
<dbReference type="InterPro" id="IPR001394">
    <property type="entry name" value="Peptidase_C19_UCH"/>
</dbReference>
<dbReference type="PROSITE" id="PS50235">
    <property type="entry name" value="USP_3"/>
    <property type="match status" value="1"/>
</dbReference>
<organism evidence="2 3">
    <name type="scientific">Paramecium pentaurelia</name>
    <dbReference type="NCBI Taxonomy" id="43138"/>
    <lineage>
        <taxon>Eukaryota</taxon>
        <taxon>Sar</taxon>
        <taxon>Alveolata</taxon>
        <taxon>Ciliophora</taxon>
        <taxon>Intramacronucleata</taxon>
        <taxon>Oligohymenophorea</taxon>
        <taxon>Peniculida</taxon>
        <taxon>Parameciidae</taxon>
        <taxon>Paramecium</taxon>
    </lineage>
</organism>
<name>A0A8S1V2Y2_9CILI</name>
<dbReference type="OrthoDB" id="297930at2759"/>
<dbReference type="InterPro" id="IPR050164">
    <property type="entry name" value="Peptidase_C19"/>
</dbReference>
<dbReference type="Pfam" id="PF00443">
    <property type="entry name" value="UCH"/>
    <property type="match status" value="1"/>
</dbReference>
<evidence type="ECO:0000313" key="3">
    <source>
        <dbReference type="Proteomes" id="UP000689195"/>
    </source>
</evidence>
<dbReference type="GO" id="GO:0004843">
    <property type="term" value="F:cysteine-type deubiquitinase activity"/>
    <property type="evidence" value="ECO:0007669"/>
    <property type="project" value="InterPro"/>
</dbReference>
<gene>
    <name evidence="2" type="ORF">PPENT_87.1.T0520136</name>
</gene>
<feature type="domain" description="USP" evidence="1">
    <location>
        <begin position="161"/>
        <end position="465"/>
    </location>
</feature>
<dbReference type="GO" id="GO:0005829">
    <property type="term" value="C:cytosol"/>
    <property type="evidence" value="ECO:0007669"/>
    <property type="project" value="TreeGrafter"/>
</dbReference>
<dbReference type="InterPro" id="IPR018200">
    <property type="entry name" value="USP_CS"/>
</dbReference>
<dbReference type="PROSITE" id="PS00972">
    <property type="entry name" value="USP_1"/>
    <property type="match status" value="1"/>
</dbReference>
<dbReference type="GO" id="GO:0016579">
    <property type="term" value="P:protein deubiquitination"/>
    <property type="evidence" value="ECO:0007669"/>
    <property type="project" value="InterPro"/>
</dbReference>
<dbReference type="GO" id="GO:0005634">
    <property type="term" value="C:nucleus"/>
    <property type="evidence" value="ECO:0007669"/>
    <property type="project" value="TreeGrafter"/>
</dbReference>
<evidence type="ECO:0000313" key="2">
    <source>
        <dbReference type="EMBL" id="CAD8170089.1"/>
    </source>
</evidence>
<dbReference type="InterPro" id="IPR028889">
    <property type="entry name" value="USP"/>
</dbReference>
<dbReference type="Proteomes" id="UP000689195">
    <property type="component" value="Unassembled WGS sequence"/>
</dbReference>
<dbReference type="EMBL" id="CAJJDO010000052">
    <property type="protein sequence ID" value="CAD8170089.1"/>
    <property type="molecule type" value="Genomic_DNA"/>
</dbReference>
<sequence>MIVDDAPILIEEIAQPIDQEAFLSQEYEMPGNKSSRFAIFPPHFYFGLEDKRNALNYIAHAKDGIEFKIQIGFEIKDGNASILVICNALNEILDQSKIYKLSSTIFCKKNKKQKDVKLEAKEIIIKIPLTQKQKDVQFCLMNEISIEVAPKYISRDEVGFTGIINNAATCYMNSVFQILFNLGIFQRLVYSIESEQHNQFPCTLQSLFYNLKHSKIAISTQDIIKSFKWDVDQQAIQQDVQEFIMELLKALGTKAPQIENEINHLFQGILENHIKNQYFDNKNQEQFMDISLNITNSLRESLDMFVEYEPLDAYIHEEFGKQEAIKFHKFKKLPPIILINLKRYQFDGQGFTKIHDSFQYDNVINFKDYLIDEEDKYYELYAVLVHRGEAINHGHYYCYIKPFFQSQQWFKFDDKFVTRATQKEVFQNNFGGQYQLPEYNEDLGEVIVENKNNPETAYMLVYLERNNPDLQSQPDKFPDWILQQEQKINDLQFEQKNYVSTYLFSINHLNLNQKQQIKSGIIFHRQASNQSIDFNAVEEFFDQYTTPLLVPKTITIQQIIDQLCEKININKSNAHLLIYRITQLKPNLESVVLMQPQKQLTFYLANKCYQMGLMLISINPEDQQLINNYLGLDKIKLEQTQQNCKNVKEQKVNENKLIIFVKTVNNLVVSFKQVLLLDKEENMENFIMNQFNQELKVNILYQNDGMQIKQSSKFKNTEYYQVYLDYEFKFQAKIFEIENMKEVLIRVVNENQCISQLFNKNDTAQQLLEYLAQLEDCHPDNIQIKYKDRKGNYQVLQQQIIIDDIIQYDNSIAYKQTVVPVGAMKEQISFQVDNQTYIIQKSMSFGEFMEQENLKETVPLLTSKKDQKAAWVLLDQNAKISKTISKYNLKFVKPLILGNEVYVICFMQSVEIILLCNPLIVQIQKSCTATELTNYIIENLNQNPITYKTQQIQINQDGIYSTEEQKTQKFDLQLRIKINNQEISQDIAVQIGSLFSEEKQLTLVMTFLTIRDTKNDKLRQKGVQIL</sequence>
<dbReference type="PROSITE" id="PS00973">
    <property type="entry name" value="USP_2"/>
    <property type="match status" value="1"/>
</dbReference>
<proteinExistence type="predicted"/>
<dbReference type="AlphaFoldDB" id="A0A8S1V2Y2"/>
<dbReference type="FunFam" id="3.90.70.10:FF:000167">
    <property type="entry name" value="Ubiquitin specific peptidase 18"/>
    <property type="match status" value="1"/>
</dbReference>
<dbReference type="PANTHER" id="PTHR24006:SF827">
    <property type="entry name" value="UBIQUITIN CARBOXYL-TERMINAL HYDROLASE 34"/>
    <property type="match status" value="1"/>
</dbReference>